<evidence type="ECO:0000313" key="13">
    <source>
        <dbReference type="Proteomes" id="UP000823936"/>
    </source>
</evidence>
<evidence type="ECO:0000256" key="6">
    <source>
        <dbReference type="ARBA" id="ARBA00022884"/>
    </source>
</evidence>
<comment type="similarity">
    <text evidence="9">Belongs to the MnmA/TRMU family.</text>
</comment>
<evidence type="ECO:0000256" key="8">
    <source>
        <dbReference type="ARBA" id="ARBA00051542"/>
    </source>
</evidence>
<protein>
    <recommendedName>
        <fullName evidence="9">tRNA-specific 2-thiouridylase MnmA</fullName>
        <ecNumber evidence="9">2.8.1.13</ecNumber>
    </recommendedName>
</protein>
<dbReference type="GO" id="GO:0103016">
    <property type="term" value="F:tRNA-uridine 2-sulfurtransferase activity"/>
    <property type="evidence" value="ECO:0007669"/>
    <property type="project" value="UniProtKB-EC"/>
</dbReference>
<comment type="function">
    <text evidence="9">Catalyzes the 2-thiolation of uridine at the wobble position (U34) of tRNA, leading to the formation of s(2)U34.</text>
</comment>
<dbReference type="InterPro" id="IPR046885">
    <property type="entry name" value="MnmA-like_C"/>
</dbReference>
<dbReference type="Pfam" id="PF03054">
    <property type="entry name" value="tRNA_Me_trans"/>
    <property type="match status" value="1"/>
</dbReference>
<accession>A0A9D1PSZ6</accession>
<reference evidence="12" key="2">
    <citation type="submission" date="2021-04" db="EMBL/GenBank/DDBJ databases">
        <authorList>
            <person name="Gilroy R."/>
        </authorList>
    </citation>
    <scope>NUCLEOTIDE SEQUENCE</scope>
    <source>
        <strain evidence="12">Gambia11-129</strain>
    </source>
</reference>
<keyword evidence="3 9" id="KW-0819">tRNA processing</keyword>
<comment type="caution">
    <text evidence="9">Lacks conserved residue(s) required for the propagation of feature annotation.</text>
</comment>
<dbReference type="AlphaFoldDB" id="A0A9D1PSZ6"/>
<evidence type="ECO:0000256" key="4">
    <source>
        <dbReference type="ARBA" id="ARBA00022741"/>
    </source>
</evidence>
<gene>
    <name evidence="9 12" type="primary">mnmA</name>
    <name evidence="12" type="ORF">IAB12_02660</name>
</gene>
<keyword evidence="2 9" id="KW-0808">Transferase</keyword>
<proteinExistence type="inferred from homology"/>
<feature type="domain" description="tRNA-specific 2-thiouridylase MnmA-like C-terminal" evidence="10">
    <location>
        <begin position="281"/>
        <end position="350"/>
    </location>
</feature>
<evidence type="ECO:0000259" key="11">
    <source>
        <dbReference type="Pfam" id="PF20259"/>
    </source>
</evidence>
<dbReference type="InterPro" id="IPR014729">
    <property type="entry name" value="Rossmann-like_a/b/a_fold"/>
</dbReference>
<dbReference type="FunFam" id="2.30.30.280:FF:000001">
    <property type="entry name" value="tRNA-specific 2-thiouridylase MnmA"/>
    <property type="match status" value="1"/>
</dbReference>
<keyword evidence="6 9" id="KW-0694">RNA-binding</keyword>
<keyword evidence="5 9" id="KW-0067">ATP-binding</keyword>
<dbReference type="EC" id="2.8.1.13" evidence="9"/>
<feature type="region of interest" description="Interaction with tRNA" evidence="9">
    <location>
        <begin position="154"/>
        <end position="156"/>
    </location>
</feature>
<feature type="site" description="Interaction with tRNA" evidence="9">
    <location>
        <position position="133"/>
    </location>
</feature>
<dbReference type="NCBIfam" id="TIGR00420">
    <property type="entry name" value="trmU"/>
    <property type="match status" value="1"/>
</dbReference>
<keyword evidence="4 9" id="KW-0547">Nucleotide-binding</keyword>
<feature type="domain" description="tRNA-specific 2-thiouridylase MnmA-like central" evidence="11">
    <location>
        <begin position="214"/>
        <end position="269"/>
    </location>
</feature>
<keyword evidence="9" id="KW-0963">Cytoplasm</keyword>
<dbReference type="GO" id="GO:0005737">
    <property type="term" value="C:cytoplasm"/>
    <property type="evidence" value="ECO:0007669"/>
    <property type="project" value="UniProtKB-SubCell"/>
</dbReference>
<sequence>MKKVLVGMSGGIDSSVAAALLKEQGYEVEGVTMLIWKKDSKYPEPVSPNSCYNPDKTKDLEKIEQVCSALKIKHRVIDCSDLYEAKVLENFRAEYISARTPNPCIWCNTLIKFGYLVDKAREETDFDYFATGHYARIAKRNGRFCLLKAVDQKKDQSYFLSRLSQDQLSHILFPLGEYRKDDIRKIDVSYGFHEEGERESQDFYGGDYSDLIGLENKKGSIVFTDGRVLAEHDGYWHYTIGQRKGLKIAYSEPLYVVDIDSVTNTVVVGTVENTFKSRAEVRNVNYVSSLDFDEDVYSVKIRSASAGIDAHVEKTDDGFFLTFLSPAKALTPGQSAVVYSGDAVIASGIIEKAY</sequence>
<dbReference type="InterPro" id="IPR023382">
    <property type="entry name" value="MnmA-like_central_sf"/>
</dbReference>
<keyword evidence="7" id="KW-1015">Disulfide bond</keyword>
<dbReference type="NCBIfam" id="NF001138">
    <property type="entry name" value="PRK00143.1"/>
    <property type="match status" value="1"/>
</dbReference>
<dbReference type="GO" id="GO:0002143">
    <property type="term" value="P:tRNA wobble position uridine thiolation"/>
    <property type="evidence" value="ECO:0007669"/>
    <property type="project" value="TreeGrafter"/>
</dbReference>
<evidence type="ECO:0000256" key="3">
    <source>
        <dbReference type="ARBA" id="ARBA00022694"/>
    </source>
</evidence>
<evidence type="ECO:0000256" key="5">
    <source>
        <dbReference type="ARBA" id="ARBA00022840"/>
    </source>
</evidence>
<evidence type="ECO:0000256" key="1">
    <source>
        <dbReference type="ARBA" id="ARBA00022555"/>
    </source>
</evidence>
<evidence type="ECO:0000313" key="12">
    <source>
        <dbReference type="EMBL" id="HIV98665.1"/>
    </source>
</evidence>
<comment type="catalytic activity">
    <reaction evidence="8 9">
        <text>S-sulfanyl-L-cysteinyl-[protein] + uridine(34) in tRNA + AH2 + ATP = 2-thiouridine(34) in tRNA + L-cysteinyl-[protein] + A + AMP + diphosphate + H(+)</text>
        <dbReference type="Rhea" id="RHEA:47032"/>
        <dbReference type="Rhea" id="RHEA-COMP:10131"/>
        <dbReference type="Rhea" id="RHEA-COMP:11726"/>
        <dbReference type="Rhea" id="RHEA-COMP:11727"/>
        <dbReference type="Rhea" id="RHEA-COMP:11728"/>
        <dbReference type="ChEBI" id="CHEBI:13193"/>
        <dbReference type="ChEBI" id="CHEBI:15378"/>
        <dbReference type="ChEBI" id="CHEBI:17499"/>
        <dbReference type="ChEBI" id="CHEBI:29950"/>
        <dbReference type="ChEBI" id="CHEBI:30616"/>
        <dbReference type="ChEBI" id="CHEBI:33019"/>
        <dbReference type="ChEBI" id="CHEBI:61963"/>
        <dbReference type="ChEBI" id="CHEBI:65315"/>
        <dbReference type="ChEBI" id="CHEBI:87170"/>
        <dbReference type="ChEBI" id="CHEBI:456215"/>
        <dbReference type="EC" id="2.8.1.13"/>
    </reaction>
</comment>
<dbReference type="Gene3D" id="2.30.30.280">
    <property type="entry name" value="Adenine nucleotide alpha hydrolases-like domains"/>
    <property type="match status" value="1"/>
</dbReference>
<evidence type="ECO:0000256" key="2">
    <source>
        <dbReference type="ARBA" id="ARBA00022679"/>
    </source>
</evidence>
<evidence type="ECO:0000256" key="9">
    <source>
        <dbReference type="HAMAP-Rule" id="MF_00144"/>
    </source>
</evidence>
<reference evidence="12" key="1">
    <citation type="journal article" date="2021" name="PeerJ">
        <title>Extensive microbial diversity within the chicken gut microbiome revealed by metagenomics and culture.</title>
        <authorList>
            <person name="Gilroy R."/>
            <person name="Ravi A."/>
            <person name="Getino M."/>
            <person name="Pursley I."/>
            <person name="Horton D.L."/>
            <person name="Alikhan N.F."/>
            <person name="Baker D."/>
            <person name="Gharbi K."/>
            <person name="Hall N."/>
            <person name="Watson M."/>
            <person name="Adriaenssens E.M."/>
            <person name="Foster-Nyarko E."/>
            <person name="Jarju S."/>
            <person name="Secka A."/>
            <person name="Antonio M."/>
            <person name="Oren A."/>
            <person name="Chaudhuri R.R."/>
            <person name="La Ragione R."/>
            <person name="Hildebrand F."/>
            <person name="Pallen M.J."/>
        </authorList>
    </citation>
    <scope>NUCLEOTIDE SEQUENCE</scope>
    <source>
        <strain evidence="12">Gambia11-129</strain>
    </source>
</reference>
<dbReference type="HAMAP" id="MF_00144">
    <property type="entry name" value="tRNA_thiouridyl_MnmA"/>
    <property type="match status" value="1"/>
</dbReference>
<feature type="binding site" evidence="9">
    <location>
        <begin position="7"/>
        <end position="14"/>
    </location>
    <ligand>
        <name>ATP</name>
        <dbReference type="ChEBI" id="CHEBI:30616"/>
    </ligand>
</feature>
<comment type="subcellular location">
    <subcellularLocation>
        <location evidence="9">Cytoplasm</location>
    </subcellularLocation>
</comment>
<dbReference type="CDD" id="cd01998">
    <property type="entry name" value="MnmA_TRMU-like"/>
    <property type="match status" value="1"/>
</dbReference>
<dbReference type="Proteomes" id="UP000823936">
    <property type="component" value="Unassembled WGS sequence"/>
</dbReference>
<dbReference type="InterPro" id="IPR046884">
    <property type="entry name" value="MnmA-like_central"/>
</dbReference>
<dbReference type="EMBL" id="DXHU01000011">
    <property type="protein sequence ID" value="HIV98665.1"/>
    <property type="molecule type" value="Genomic_DNA"/>
</dbReference>
<dbReference type="Gene3D" id="3.40.50.620">
    <property type="entry name" value="HUPs"/>
    <property type="match status" value="1"/>
</dbReference>
<comment type="caution">
    <text evidence="12">The sequence shown here is derived from an EMBL/GenBank/DDBJ whole genome shotgun (WGS) entry which is preliminary data.</text>
</comment>
<dbReference type="PANTHER" id="PTHR11933:SF5">
    <property type="entry name" value="MITOCHONDRIAL TRNA-SPECIFIC 2-THIOURIDYLASE 1"/>
    <property type="match status" value="1"/>
</dbReference>
<dbReference type="Gene3D" id="2.40.30.10">
    <property type="entry name" value="Translation factors"/>
    <property type="match status" value="1"/>
</dbReference>
<dbReference type="GO" id="GO:0005524">
    <property type="term" value="F:ATP binding"/>
    <property type="evidence" value="ECO:0007669"/>
    <property type="project" value="UniProtKB-KW"/>
</dbReference>
<dbReference type="InterPro" id="IPR004506">
    <property type="entry name" value="MnmA-like"/>
</dbReference>
<feature type="binding site" evidence="9">
    <location>
        <position position="33"/>
    </location>
    <ligand>
        <name>ATP</name>
        <dbReference type="ChEBI" id="CHEBI:30616"/>
    </ligand>
</feature>
<dbReference type="SUPFAM" id="SSF52402">
    <property type="entry name" value="Adenine nucleotide alpha hydrolases-like"/>
    <property type="match status" value="1"/>
</dbReference>
<name>A0A9D1PSZ6_9SPIO</name>
<dbReference type="Pfam" id="PF20259">
    <property type="entry name" value="tRNA_Me_trans_M"/>
    <property type="match status" value="1"/>
</dbReference>
<dbReference type="GO" id="GO:0000049">
    <property type="term" value="F:tRNA binding"/>
    <property type="evidence" value="ECO:0007669"/>
    <property type="project" value="UniProtKB-KW"/>
</dbReference>
<organism evidence="12 13">
    <name type="scientific">Candidatus Ornithospirochaeta avicola</name>
    <dbReference type="NCBI Taxonomy" id="2840896"/>
    <lineage>
        <taxon>Bacteria</taxon>
        <taxon>Pseudomonadati</taxon>
        <taxon>Spirochaetota</taxon>
        <taxon>Spirochaetia</taxon>
        <taxon>Spirochaetales</taxon>
        <taxon>Spirochaetaceae</taxon>
        <taxon>Spirochaetaceae incertae sedis</taxon>
        <taxon>Candidatus Ornithospirochaeta</taxon>
    </lineage>
</organism>
<feature type="binding site" evidence="9">
    <location>
        <position position="132"/>
    </location>
    <ligand>
        <name>ATP</name>
        <dbReference type="ChEBI" id="CHEBI:30616"/>
    </ligand>
</feature>
<feature type="site" description="Interaction with tRNA" evidence="9">
    <location>
        <position position="334"/>
    </location>
</feature>
<dbReference type="PANTHER" id="PTHR11933">
    <property type="entry name" value="TRNA 5-METHYLAMINOMETHYL-2-THIOURIDYLATE -METHYLTRANSFERASE"/>
    <property type="match status" value="1"/>
</dbReference>
<evidence type="ECO:0000259" key="10">
    <source>
        <dbReference type="Pfam" id="PF20258"/>
    </source>
</evidence>
<keyword evidence="1 9" id="KW-0820">tRNA-binding</keyword>
<dbReference type="Pfam" id="PF20258">
    <property type="entry name" value="tRNA_Me_trans_C"/>
    <property type="match status" value="1"/>
</dbReference>
<evidence type="ECO:0000256" key="7">
    <source>
        <dbReference type="ARBA" id="ARBA00023157"/>
    </source>
</evidence>
<feature type="active site" description="Nucleophile" evidence="9">
    <location>
        <position position="107"/>
    </location>
</feature>